<protein>
    <submittedName>
        <fullName evidence="1">DUF4270 domain-containing protein</fullName>
    </submittedName>
</protein>
<keyword evidence="2" id="KW-1185">Reference proteome</keyword>
<dbReference type="RefSeq" id="WP_196079527.1">
    <property type="nucleotide sequence ID" value="NZ_JADPVI010000002.1"/>
</dbReference>
<dbReference type="Proteomes" id="UP000660070">
    <property type="component" value="Unassembled WGS sequence"/>
</dbReference>
<dbReference type="Pfam" id="PF14092">
    <property type="entry name" value="DUF4270"/>
    <property type="match status" value="1"/>
</dbReference>
<accession>A0ABS0FBA1</accession>
<evidence type="ECO:0000313" key="1">
    <source>
        <dbReference type="EMBL" id="MBF8457002.1"/>
    </source>
</evidence>
<sequence>MINNIQKLFKITATLVIGSLILWNCEPESDQLGSQFFQNGAQGTETSYPVIAYNQYNGIAGVLNGDTIRTDAVRLNSATLGAFTESQFGLQKSAFVTQVRLSSYAPDFGVNPVIDSAVMVIKPLYAADSVTTTTNEAYIYPIGAVEAKKVVNTYPVTKYGKSKLGGVKATFNIKVREVTDFLGGNTDQIKSNKIVGTGNIIGSTLFKGDVNSISITKKSDNSVLFQRDATIRIPMDSAFFQNKIITKGMSPELTDAASFIRYFKGLRISVDENDGYIFNFDPNSVVINLYYKKDKVDGTTTTREQMVYPMDVGSSNTHFSQIAFDRTGTPSASVISANQDTGDSRIYAQGMGGPGIGLRVPLSTVDAIKAMYKNDKIGIISAKIRIYTDAVNWNNSYRKPITFVVRQRDLSLTGDAQYLNDFLTDMSTLAYTGNYNLVKAYDLDKNPAYYDIGITQTFKNIIETEAKNNDLILNVGNYTTDANGNLLGIQYKNLGQQNFNSRSFTPFRAVFIGTEANNPQSPKLILTYGKK</sequence>
<comment type="caution">
    <text evidence="1">The sequence shown here is derived from an EMBL/GenBank/DDBJ whole genome shotgun (WGS) entry which is preliminary data.</text>
</comment>
<name>A0ABS0FBA1_9FLAO</name>
<reference evidence="1 2" key="1">
    <citation type="submission" date="2020-11" db="EMBL/GenBank/DDBJ databases">
        <title>Kaistella gelatinilytica sp. nov., a flavobacterium isolated from Antarctic Soil.</title>
        <authorList>
            <person name="Li J."/>
        </authorList>
    </citation>
    <scope>NUCLEOTIDE SEQUENCE [LARGE SCALE GENOMIC DNA]</scope>
    <source>
        <strain evidence="1 2">G5-32</strain>
    </source>
</reference>
<gene>
    <name evidence="1" type="ORF">IV494_07370</name>
</gene>
<dbReference type="EMBL" id="JADPVI010000002">
    <property type="protein sequence ID" value="MBF8457002.1"/>
    <property type="molecule type" value="Genomic_DNA"/>
</dbReference>
<evidence type="ECO:0000313" key="2">
    <source>
        <dbReference type="Proteomes" id="UP000660070"/>
    </source>
</evidence>
<proteinExistence type="predicted"/>
<dbReference type="InterPro" id="IPR025366">
    <property type="entry name" value="DUF4270"/>
</dbReference>
<organism evidence="1 2">
    <name type="scientific">Kaistella gelatinilytica</name>
    <dbReference type="NCBI Taxonomy" id="2787636"/>
    <lineage>
        <taxon>Bacteria</taxon>
        <taxon>Pseudomonadati</taxon>
        <taxon>Bacteroidota</taxon>
        <taxon>Flavobacteriia</taxon>
        <taxon>Flavobacteriales</taxon>
        <taxon>Weeksellaceae</taxon>
        <taxon>Chryseobacterium group</taxon>
        <taxon>Kaistella</taxon>
    </lineage>
</organism>